<reference evidence="1 2" key="1">
    <citation type="submission" date="2015-11" db="EMBL/GenBank/DDBJ databases">
        <authorList>
            <person name="Lin W."/>
        </authorList>
    </citation>
    <scope>NUCLEOTIDE SEQUENCE [LARGE SCALE GENOMIC DNA]</scope>
    <source>
        <strain evidence="1 2">HCH-1</strain>
    </source>
</reference>
<evidence type="ECO:0000313" key="2">
    <source>
        <dbReference type="Proteomes" id="UP000060487"/>
    </source>
</evidence>
<dbReference type="EMBL" id="LNQR01000117">
    <property type="protein sequence ID" value="KWT78300.1"/>
    <property type="molecule type" value="Genomic_DNA"/>
</dbReference>
<name>A0ABR5SBU6_9BACT</name>
<dbReference type="RefSeq" id="WP_085053524.1">
    <property type="nucleotide sequence ID" value="NZ_LNQR01000117.1"/>
</dbReference>
<protein>
    <recommendedName>
        <fullName evidence="3">Core-binding (CB) domain-containing protein</fullName>
    </recommendedName>
</protein>
<evidence type="ECO:0008006" key="3">
    <source>
        <dbReference type="Google" id="ProtNLM"/>
    </source>
</evidence>
<accession>A0ABR5SBU6</accession>
<sequence>MLAAYLSGYELDKDIFSAKEDVYYNRRSIRNLKKYPLPNSDEFIKEYKCKLKTNKRLAFLYTKYKDSLKGGRHLTLKEDKELFNRYFTKHSYSSQESINAGRNEVRAMLTYILGIKSYVQDNHKYIHEQIKKEKYFSKCKTNDFLEYCERLCIKYLERPNELSKEDLNNVPHLGRLIQLVVLALKPETRMFYEKYWEFMNASSPTSESNTPYEQSTWKEDQLKSDLEETHKLDVNTDKFTELAGVFYGFTDIDDDIDYLKKQKIKPSASVINKQEKARFIYLLNEYKKGIQLDDDEDRELFNLYTMYFSHRSPKSINEERDRIRAILILTHRMDDCDEYKIKWAMPGEKRVVNNCKNDLMHLCENLLNNPKKVTYYGYIAFKVYFNLIAYVVRTIPQYRKCWKEYIKTEGVHKRFIVHLDSIDNIISRSRENDLNIESAAVLIEDYLDPYEDLNEYIGYMKYKISADMEFIKFYKEQHQVQPYNDDYLNKLNSAITEKRRFRFLLKTYIKSKEKGIPLSKLHDKELFRLFIAYKGQSSTTKLTINENRDRFRAWLTLLSDIRDSSDKLTWRSRREKESVSHFLDIFKVLCTSYLEQPSKHTHHLSFLYKYLVIVITKFAQTRQPLDKHWIKYRLSLDEIHDRHHRSKDNVITMSPEHDVKTDRFTELAEYFYGFDKQEDALKYFTYLLKKDEALQAYYKENPDKQNPEYSLSDLIFTLRDNKPLVSLMTKYLKGKRLTLRENRRLYRLYIEYRAITSPIEINRERESNRKLLTLISSMRKNVRYAACDRCDLDKLEYLCIKLLERPKEVTSSEYSEFAGLRDSVLALKPKTNQK</sequence>
<gene>
    <name evidence="1" type="ORF">ASN18_2905</name>
</gene>
<keyword evidence="2" id="KW-1185">Reference proteome</keyword>
<comment type="caution">
    <text evidence="1">The sequence shown here is derived from an EMBL/GenBank/DDBJ whole genome shotgun (WGS) entry which is preliminary data.</text>
</comment>
<evidence type="ECO:0000313" key="1">
    <source>
        <dbReference type="EMBL" id="KWT78300.1"/>
    </source>
</evidence>
<dbReference type="Proteomes" id="UP000060487">
    <property type="component" value="Unassembled WGS sequence"/>
</dbReference>
<organism evidence="1 2">
    <name type="scientific">Candidatus Magnetominusculus xianensis</name>
    <dbReference type="NCBI Taxonomy" id="1748249"/>
    <lineage>
        <taxon>Bacteria</taxon>
        <taxon>Pseudomonadati</taxon>
        <taxon>Nitrospirota</taxon>
        <taxon>Nitrospiria</taxon>
        <taxon>Nitrospirales</taxon>
        <taxon>Nitrospiraceae</taxon>
        <taxon>Candidatus Magnetominusculus</taxon>
    </lineage>
</organism>
<proteinExistence type="predicted"/>